<accession>A0ABW1VN22</accession>
<comment type="similarity">
    <text evidence="2 7">Belongs to the CopC family.</text>
</comment>
<dbReference type="SUPFAM" id="SSF81296">
    <property type="entry name" value="E set domains"/>
    <property type="match status" value="1"/>
</dbReference>
<keyword evidence="6 7" id="KW-0186">Copper</keyword>
<organism evidence="10 11">
    <name type="scientific">Tatumella punctata</name>
    <dbReference type="NCBI Taxonomy" id="399969"/>
    <lineage>
        <taxon>Bacteria</taxon>
        <taxon>Pseudomonadati</taxon>
        <taxon>Pseudomonadota</taxon>
        <taxon>Gammaproteobacteria</taxon>
        <taxon>Enterobacterales</taxon>
        <taxon>Erwiniaceae</taxon>
        <taxon>Tatumella</taxon>
    </lineage>
</organism>
<comment type="subcellular location">
    <subcellularLocation>
        <location evidence="1 7">Periplasm</location>
    </subcellularLocation>
</comment>
<dbReference type="InterPro" id="IPR047685">
    <property type="entry name" value="CopC-like"/>
</dbReference>
<evidence type="ECO:0000256" key="2">
    <source>
        <dbReference type="ARBA" id="ARBA00010509"/>
    </source>
</evidence>
<comment type="caution">
    <text evidence="10">The sequence shown here is derived from an EMBL/GenBank/DDBJ whole genome shotgun (WGS) entry which is preliminary data.</text>
</comment>
<keyword evidence="3 7" id="KW-0479">Metal-binding</keyword>
<dbReference type="Gene3D" id="2.60.40.1220">
    <property type="match status" value="1"/>
</dbReference>
<evidence type="ECO:0000256" key="8">
    <source>
        <dbReference type="SAM" id="SignalP"/>
    </source>
</evidence>
<comment type="function">
    <text evidence="7">Involved in copper resistance.</text>
</comment>
<dbReference type="NCBIfam" id="NF033814">
    <property type="entry name" value="copper_CopC"/>
    <property type="match status" value="1"/>
</dbReference>
<evidence type="ECO:0000259" key="9">
    <source>
        <dbReference type="Pfam" id="PF04234"/>
    </source>
</evidence>
<dbReference type="PANTHER" id="PTHR34820">
    <property type="entry name" value="INNER MEMBRANE PROTEIN YEBZ"/>
    <property type="match status" value="1"/>
</dbReference>
<keyword evidence="11" id="KW-1185">Reference proteome</keyword>
<dbReference type="EMBL" id="JBHSUC010000002">
    <property type="protein sequence ID" value="MFC6361062.1"/>
    <property type="molecule type" value="Genomic_DNA"/>
</dbReference>
<dbReference type="InterPro" id="IPR007348">
    <property type="entry name" value="CopC_dom"/>
</dbReference>
<dbReference type="PANTHER" id="PTHR34820:SF4">
    <property type="entry name" value="INNER MEMBRANE PROTEIN YEBZ"/>
    <property type="match status" value="1"/>
</dbReference>
<dbReference type="Proteomes" id="UP001596215">
    <property type="component" value="Unassembled WGS sequence"/>
</dbReference>
<reference evidence="11" key="1">
    <citation type="journal article" date="2019" name="Int. J. Syst. Evol. Microbiol.">
        <title>The Global Catalogue of Microorganisms (GCM) 10K type strain sequencing project: providing services to taxonomists for standard genome sequencing and annotation.</title>
        <authorList>
            <consortium name="The Broad Institute Genomics Platform"/>
            <consortium name="The Broad Institute Genome Sequencing Center for Infectious Disease"/>
            <person name="Wu L."/>
            <person name="Ma J."/>
        </authorList>
    </citation>
    <scope>NUCLEOTIDE SEQUENCE [LARGE SCALE GENOMIC DNA]</scope>
    <source>
        <strain evidence="11">CGMCC 4.1530</strain>
    </source>
</reference>
<evidence type="ECO:0000256" key="5">
    <source>
        <dbReference type="ARBA" id="ARBA00022764"/>
    </source>
</evidence>
<evidence type="ECO:0000313" key="11">
    <source>
        <dbReference type="Proteomes" id="UP001596215"/>
    </source>
</evidence>
<proteinExistence type="inferred from homology"/>
<evidence type="ECO:0000256" key="7">
    <source>
        <dbReference type="RuleBase" id="RU369037"/>
    </source>
</evidence>
<name>A0ABW1VN22_9GAMM</name>
<dbReference type="RefSeq" id="WP_212707462.1">
    <property type="nucleotide sequence ID" value="NZ_BAAAFW010000050.1"/>
</dbReference>
<evidence type="ECO:0000313" key="10">
    <source>
        <dbReference type="EMBL" id="MFC6361062.1"/>
    </source>
</evidence>
<dbReference type="InterPro" id="IPR014756">
    <property type="entry name" value="Ig_E-set"/>
</dbReference>
<gene>
    <name evidence="10" type="primary">copC</name>
    <name evidence="10" type="ORF">ACFP73_02965</name>
</gene>
<keyword evidence="4 7" id="KW-0732">Signal</keyword>
<feature type="signal peptide" evidence="8">
    <location>
        <begin position="1"/>
        <end position="26"/>
    </location>
</feature>
<sequence length="124" mass="13164">MSFISKSVIFAMVLPGSLLLSQQALAHAHLTLASPASQSEISVPPQQLTLHFSEDLEPAFTGASLSDENGSKVTTGKGTVKASAKNVLVVPVTHPLSHGAYQVNWHALSVDGHKTTGSYRFRVK</sequence>
<evidence type="ECO:0000256" key="3">
    <source>
        <dbReference type="ARBA" id="ARBA00022723"/>
    </source>
</evidence>
<dbReference type="Pfam" id="PF04234">
    <property type="entry name" value="CopC"/>
    <property type="match status" value="1"/>
</dbReference>
<evidence type="ECO:0000256" key="6">
    <source>
        <dbReference type="ARBA" id="ARBA00023008"/>
    </source>
</evidence>
<evidence type="ECO:0000256" key="4">
    <source>
        <dbReference type="ARBA" id="ARBA00022729"/>
    </source>
</evidence>
<dbReference type="InterPro" id="IPR014755">
    <property type="entry name" value="Cu-Rt/internalin_Ig-like"/>
</dbReference>
<feature type="domain" description="CopC" evidence="9">
    <location>
        <begin position="27"/>
        <end position="123"/>
    </location>
</feature>
<keyword evidence="5 7" id="KW-0574">Periplasm</keyword>
<dbReference type="InterPro" id="IPR032694">
    <property type="entry name" value="CopC/D"/>
</dbReference>
<protein>
    <recommendedName>
        <fullName evidence="7">Copper resistance protein C</fullName>
    </recommendedName>
</protein>
<evidence type="ECO:0000256" key="1">
    <source>
        <dbReference type="ARBA" id="ARBA00004418"/>
    </source>
</evidence>
<feature type="chain" id="PRO_5046911409" description="Copper resistance protein C" evidence="8">
    <location>
        <begin position="27"/>
        <end position="124"/>
    </location>
</feature>